<dbReference type="GO" id="GO:0005840">
    <property type="term" value="C:ribosome"/>
    <property type="evidence" value="ECO:0007669"/>
    <property type="project" value="UniProtKB-KW"/>
</dbReference>
<keyword evidence="4 6" id="KW-0808">Transferase</keyword>
<keyword evidence="3 6" id="KW-0489">Methyltransferase</keyword>
<gene>
    <name evidence="6" type="primary">prmA</name>
    <name evidence="7" type="ORF">SAMN02745118_02361</name>
</gene>
<dbReference type="OrthoDB" id="9785995at2"/>
<comment type="subcellular location">
    <subcellularLocation>
        <location evidence="6">Cytoplasm</location>
    </subcellularLocation>
</comment>
<feature type="binding site" evidence="6">
    <location>
        <position position="230"/>
    </location>
    <ligand>
        <name>S-adenosyl-L-methionine</name>
        <dbReference type="ChEBI" id="CHEBI:59789"/>
    </ligand>
</feature>
<dbReference type="AlphaFoldDB" id="A0A1T4PY48"/>
<reference evidence="8" key="1">
    <citation type="submission" date="2017-02" db="EMBL/GenBank/DDBJ databases">
        <authorList>
            <person name="Varghese N."/>
            <person name="Submissions S."/>
        </authorList>
    </citation>
    <scope>NUCLEOTIDE SEQUENCE [LARGE SCALE GENOMIC DNA]</scope>
    <source>
        <strain evidence="8">ATCC BAA-73</strain>
    </source>
</reference>
<evidence type="ECO:0000256" key="6">
    <source>
        <dbReference type="HAMAP-Rule" id="MF_00735"/>
    </source>
</evidence>
<comment type="catalytic activity">
    <reaction evidence="6">
        <text>L-lysyl-[protein] + 3 S-adenosyl-L-methionine = N(6),N(6),N(6)-trimethyl-L-lysyl-[protein] + 3 S-adenosyl-L-homocysteine + 3 H(+)</text>
        <dbReference type="Rhea" id="RHEA:54192"/>
        <dbReference type="Rhea" id="RHEA-COMP:9752"/>
        <dbReference type="Rhea" id="RHEA-COMP:13826"/>
        <dbReference type="ChEBI" id="CHEBI:15378"/>
        <dbReference type="ChEBI" id="CHEBI:29969"/>
        <dbReference type="ChEBI" id="CHEBI:57856"/>
        <dbReference type="ChEBI" id="CHEBI:59789"/>
        <dbReference type="ChEBI" id="CHEBI:61961"/>
    </reaction>
</comment>
<keyword evidence="8" id="KW-1185">Reference proteome</keyword>
<dbReference type="InterPro" id="IPR029063">
    <property type="entry name" value="SAM-dependent_MTases_sf"/>
</dbReference>
<dbReference type="Gene3D" id="3.40.50.150">
    <property type="entry name" value="Vaccinia Virus protein VP39"/>
    <property type="match status" value="1"/>
</dbReference>
<evidence type="ECO:0000256" key="3">
    <source>
        <dbReference type="ARBA" id="ARBA00022603"/>
    </source>
</evidence>
<keyword evidence="7" id="KW-0689">Ribosomal protein</keyword>
<dbReference type="GO" id="GO:0016279">
    <property type="term" value="F:protein-lysine N-methyltransferase activity"/>
    <property type="evidence" value="ECO:0007669"/>
    <property type="project" value="RHEA"/>
</dbReference>
<dbReference type="EC" id="2.1.1.-" evidence="6"/>
<evidence type="ECO:0000256" key="2">
    <source>
        <dbReference type="ARBA" id="ARBA00022490"/>
    </source>
</evidence>
<comment type="similarity">
    <text evidence="1 6">Belongs to the methyltransferase superfamily. PrmA family.</text>
</comment>
<organism evidence="7 8">
    <name type="scientific">Selenihalanaerobacter shriftii</name>
    <dbReference type="NCBI Taxonomy" id="142842"/>
    <lineage>
        <taxon>Bacteria</taxon>
        <taxon>Bacillati</taxon>
        <taxon>Bacillota</taxon>
        <taxon>Clostridia</taxon>
        <taxon>Halanaerobiales</taxon>
        <taxon>Halobacteroidaceae</taxon>
        <taxon>Selenihalanaerobacter</taxon>
    </lineage>
</organism>
<protein>
    <recommendedName>
        <fullName evidence="6">Ribosomal protein L11 methyltransferase</fullName>
        <shortName evidence="6">L11 Mtase</shortName>
        <ecNumber evidence="6">2.1.1.-</ecNumber>
    </recommendedName>
</protein>
<name>A0A1T4PY48_9FIRM</name>
<dbReference type="NCBIfam" id="TIGR00406">
    <property type="entry name" value="prmA"/>
    <property type="match status" value="1"/>
</dbReference>
<evidence type="ECO:0000256" key="5">
    <source>
        <dbReference type="ARBA" id="ARBA00022691"/>
    </source>
</evidence>
<keyword evidence="7" id="KW-0687">Ribonucleoprotein</keyword>
<evidence type="ECO:0000313" key="8">
    <source>
        <dbReference type="Proteomes" id="UP000190625"/>
    </source>
</evidence>
<sequence>MEWVELKIFSKDESLPAIDNILREIGTDGLIQEEIVETIESEDNLLIKSYLPVNDSFESKLVKLKSRIGQLTEYGLDVGSGKVELETIPEEEWSTSWKQYFKPERITKRIVVKPTWEDYQPQSGEEIIDLNPGMAFGIGSHATTTMCIEAIEDYYSQCQNMLDIGTGTGILSIVANLLQIKNILAIDIDEVAIKVAKDNLKLNGIEDKVVVKQGDLVNTVEEKYDLVVANILPHIIKELIPDILKVLHEDSIFVLSGIIDEKEAEIKDKLKELGLKIKEIKYQEEWVTIIGERRE</sequence>
<accession>A0A1T4PY48</accession>
<dbReference type="SUPFAM" id="SSF53335">
    <property type="entry name" value="S-adenosyl-L-methionine-dependent methyltransferases"/>
    <property type="match status" value="1"/>
</dbReference>
<proteinExistence type="inferred from homology"/>
<keyword evidence="2 6" id="KW-0963">Cytoplasm</keyword>
<dbReference type="GO" id="GO:0032259">
    <property type="term" value="P:methylation"/>
    <property type="evidence" value="ECO:0007669"/>
    <property type="project" value="UniProtKB-KW"/>
</dbReference>
<dbReference type="Proteomes" id="UP000190625">
    <property type="component" value="Unassembled WGS sequence"/>
</dbReference>
<dbReference type="STRING" id="142842.SAMN02745118_02361"/>
<dbReference type="EMBL" id="FUWM01000022">
    <property type="protein sequence ID" value="SJZ96480.1"/>
    <property type="molecule type" value="Genomic_DNA"/>
</dbReference>
<dbReference type="CDD" id="cd02440">
    <property type="entry name" value="AdoMet_MTases"/>
    <property type="match status" value="1"/>
</dbReference>
<dbReference type="RefSeq" id="WP_078810793.1">
    <property type="nucleotide sequence ID" value="NZ_FUWM01000022.1"/>
</dbReference>
<comment type="function">
    <text evidence="6">Methylates ribosomal protein L11.</text>
</comment>
<dbReference type="InterPro" id="IPR004498">
    <property type="entry name" value="Ribosomal_PrmA_MeTrfase"/>
</dbReference>
<evidence type="ECO:0000256" key="4">
    <source>
        <dbReference type="ARBA" id="ARBA00022679"/>
    </source>
</evidence>
<dbReference type="PANTHER" id="PTHR43648">
    <property type="entry name" value="ELECTRON TRANSFER FLAVOPROTEIN BETA SUBUNIT LYSINE METHYLTRANSFERASE"/>
    <property type="match status" value="1"/>
</dbReference>
<dbReference type="PANTHER" id="PTHR43648:SF1">
    <property type="entry name" value="ELECTRON TRANSFER FLAVOPROTEIN BETA SUBUNIT LYSINE METHYLTRANSFERASE"/>
    <property type="match status" value="1"/>
</dbReference>
<dbReference type="GO" id="GO:0005737">
    <property type="term" value="C:cytoplasm"/>
    <property type="evidence" value="ECO:0007669"/>
    <property type="project" value="UniProtKB-SubCell"/>
</dbReference>
<dbReference type="PIRSF" id="PIRSF000401">
    <property type="entry name" value="RPL11_MTase"/>
    <property type="match status" value="1"/>
</dbReference>
<feature type="binding site" evidence="6">
    <location>
        <position position="144"/>
    </location>
    <ligand>
        <name>S-adenosyl-L-methionine</name>
        <dbReference type="ChEBI" id="CHEBI:59789"/>
    </ligand>
</feature>
<dbReference type="HAMAP" id="MF_00735">
    <property type="entry name" value="Methyltr_PrmA"/>
    <property type="match status" value="1"/>
</dbReference>
<feature type="binding site" evidence="6">
    <location>
        <position position="165"/>
    </location>
    <ligand>
        <name>S-adenosyl-L-methionine</name>
        <dbReference type="ChEBI" id="CHEBI:59789"/>
    </ligand>
</feature>
<dbReference type="Pfam" id="PF06325">
    <property type="entry name" value="PrmA"/>
    <property type="match status" value="1"/>
</dbReference>
<dbReference type="InterPro" id="IPR050078">
    <property type="entry name" value="Ribosomal_L11_MeTrfase_PrmA"/>
</dbReference>
<evidence type="ECO:0000313" key="7">
    <source>
        <dbReference type="EMBL" id="SJZ96480.1"/>
    </source>
</evidence>
<keyword evidence="5 6" id="KW-0949">S-adenosyl-L-methionine</keyword>
<evidence type="ECO:0000256" key="1">
    <source>
        <dbReference type="ARBA" id="ARBA00009741"/>
    </source>
</evidence>
<feature type="binding site" evidence="6">
    <location>
        <position position="187"/>
    </location>
    <ligand>
        <name>S-adenosyl-L-methionine</name>
        <dbReference type="ChEBI" id="CHEBI:59789"/>
    </ligand>
</feature>